<dbReference type="EMBL" id="CM042036">
    <property type="protein sequence ID" value="KAI3744739.1"/>
    <property type="molecule type" value="Genomic_DNA"/>
</dbReference>
<dbReference type="Proteomes" id="UP001056120">
    <property type="component" value="Linkage Group LG19"/>
</dbReference>
<proteinExistence type="predicted"/>
<accession>A0ACB9DDN5</accession>
<evidence type="ECO:0000313" key="1">
    <source>
        <dbReference type="EMBL" id="KAI3744739.1"/>
    </source>
</evidence>
<keyword evidence="2" id="KW-1185">Reference proteome</keyword>
<protein>
    <submittedName>
        <fullName evidence="1">Uncharacterized protein</fullName>
    </submittedName>
</protein>
<sequence length="155" mass="16544">MLEENPDPDFGVNDEADDILCSGVEDNEGDDGDEGGDGGEGGVGQANLNQEGEQPVNAGNNQVLDGETENEVPVVNESETVKGLDQDKQFDTSLNENEPVKESKNVQVDIPVATSDVEATTTTNTPVKRKEVEAEKTVPCRPPPSKARRRHGSRG</sequence>
<comment type="caution">
    <text evidence="1">The sequence shown here is derived from an EMBL/GenBank/DDBJ whole genome shotgun (WGS) entry which is preliminary data.</text>
</comment>
<evidence type="ECO:0000313" key="2">
    <source>
        <dbReference type="Proteomes" id="UP001056120"/>
    </source>
</evidence>
<organism evidence="1 2">
    <name type="scientific">Smallanthus sonchifolius</name>
    <dbReference type="NCBI Taxonomy" id="185202"/>
    <lineage>
        <taxon>Eukaryota</taxon>
        <taxon>Viridiplantae</taxon>
        <taxon>Streptophyta</taxon>
        <taxon>Embryophyta</taxon>
        <taxon>Tracheophyta</taxon>
        <taxon>Spermatophyta</taxon>
        <taxon>Magnoliopsida</taxon>
        <taxon>eudicotyledons</taxon>
        <taxon>Gunneridae</taxon>
        <taxon>Pentapetalae</taxon>
        <taxon>asterids</taxon>
        <taxon>campanulids</taxon>
        <taxon>Asterales</taxon>
        <taxon>Asteraceae</taxon>
        <taxon>Asteroideae</taxon>
        <taxon>Heliantheae alliance</taxon>
        <taxon>Millerieae</taxon>
        <taxon>Smallanthus</taxon>
    </lineage>
</organism>
<reference evidence="1 2" key="2">
    <citation type="journal article" date="2022" name="Mol. Ecol. Resour.">
        <title>The genomes of chicory, endive, great burdock and yacon provide insights into Asteraceae paleo-polyploidization history and plant inulin production.</title>
        <authorList>
            <person name="Fan W."/>
            <person name="Wang S."/>
            <person name="Wang H."/>
            <person name="Wang A."/>
            <person name="Jiang F."/>
            <person name="Liu H."/>
            <person name="Zhao H."/>
            <person name="Xu D."/>
            <person name="Zhang Y."/>
        </authorList>
    </citation>
    <scope>NUCLEOTIDE SEQUENCE [LARGE SCALE GENOMIC DNA]</scope>
    <source>
        <strain evidence="2">cv. Yunnan</strain>
        <tissue evidence="1">Leaves</tissue>
    </source>
</reference>
<name>A0ACB9DDN5_9ASTR</name>
<reference evidence="2" key="1">
    <citation type="journal article" date="2022" name="Mol. Ecol. Resour.">
        <title>The genomes of chicory, endive, great burdock and yacon provide insights into Asteraceae palaeo-polyploidization history and plant inulin production.</title>
        <authorList>
            <person name="Fan W."/>
            <person name="Wang S."/>
            <person name="Wang H."/>
            <person name="Wang A."/>
            <person name="Jiang F."/>
            <person name="Liu H."/>
            <person name="Zhao H."/>
            <person name="Xu D."/>
            <person name="Zhang Y."/>
        </authorList>
    </citation>
    <scope>NUCLEOTIDE SEQUENCE [LARGE SCALE GENOMIC DNA]</scope>
    <source>
        <strain evidence="2">cv. Yunnan</strain>
    </source>
</reference>
<gene>
    <name evidence="1" type="ORF">L1987_57830</name>
</gene>